<dbReference type="Pfam" id="PF05228">
    <property type="entry name" value="CHASE4"/>
    <property type="match status" value="1"/>
</dbReference>
<dbReference type="SMART" id="SM00086">
    <property type="entry name" value="PAC"/>
    <property type="match status" value="1"/>
</dbReference>
<keyword evidence="1" id="KW-0812">Transmembrane</keyword>
<dbReference type="Gene3D" id="6.10.340.10">
    <property type="match status" value="1"/>
</dbReference>
<keyword evidence="1" id="KW-0472">Membrane</keyword>
<keyword evidence="1" id="KW-1133">Transmembrane helix</keyword>
<dbReference type="InterPro" id="IPR007892">
    <property type="entry name" value="CHASE4"/>
</dbReference>
<dbReference type="NCBIfam" id="TIGR00254">
    <property type="entry name" value="GGDEF"/>
    <property type="match status" value="1"/>
</dbReference>
<dbReference type="InterPro" id="IPR052020">
    <property type="entry name" value="Cyclic_di-GMP/3'3'-cGAMP_PDE"/>
</dbReference>
<name>A0A1M5ZM72_9FIRM</name>
<dbReference type="Gene3D" id="1.10.3210.10">
    <property type="entry name" value="Hypothetical protein af1432"/>
    <property type="match status" value="1"/>
</dbReference>
<protein>
    <submittedName>
        <fullName evidence="5">PAS domain S-box-containing protein/diguanylate cyclase (GGDEF) domain-containing protein</fullName>
    </submittedName>
</protein>
<feature type="transmembrane region" description="Helical" evidence="1">
    <location>
        <begin position="273"/>
        <end position="296"/>
    </location>
</feature>
<dbReference type="Proteomes" id="UP000183954">
    <property type="component" value="Unassembled WGS sequence"/>
</dbReference>
<evidence type="ECO:0000259" key="4">
    <source>
        <dbReference type="PROSITE" id="PS51832"/>
    </source>
</evidence>
<gene>
    <name evidence="5" type="ORF">SAMN02746098_03424</name>
</gene>
<dbReference type="InterPro" id="IPR043128">
    <property type="entry name" value="Rev_trsase/Diguanyl_cyclase"/>
</dbReference>
<feature type="domain" description="GGDEF" evidence="3">
    <location>
        <begin position="514"/>
        <end position="644"/>
    </location>
</feature>
<dbReference type="CDD" id="cd00130">
    <property type="entry name" value="PAS"/>
    <property type="match status" value="1"/>
</dbReference>
<dbReference type="Pfam" id="PF00990">
    <property type="entry name" value="GGDEF"/>
    <property type="match status" value="1"/>
</dbReference>
<dbReference type="NCBIfam" id="TIGR00229">
    <property type="entry name" value="sensory_box"/>
    <property type="match status" value="1"/>
</dbReference>
<evidence type="ECO:0000313" key="6">
    <source>
        <dbReference type="Proteomes" id="UP000183954"/>
    </source>
</evidence>
<dbReference type="Pfam" id="PF08447">
    <property type="entry name" value="PAS_3"/>
    <property type="match status" value="1"/>
</dbReference>
<dbReference type="InterPro" id="IPR001610">
    <property type="entry name" value="PAC"/>
</dbReference>
<feature type="domain" description="HD-GYP" evidence="4">
    <location>
        <begin position="635"/>
        <end position="830"/>
    </location>
</feature>
<dbReference type="Gene3D" id="3.30.70.270">
    <property type="match status" value="1"/>
</dbReference>
<sequence length="837" mass="95748">MKIRHKISLVAISGLFLVVLCSGILLRLFFMNYADKIENSIVSQNFNRAMSVIQREESSLESTVMDWAYWDDTYSFLNGTNSEYVDINLEDNTLTSLNINYMGFYNLSGDTVFAKAYGIDASVESSFNKELFRIFKNADYYRNLLFSPDPMTGLLIVSGQPLLISISPVTSSNREASNNGIIVFCKLIDQKFLDYLKDVLKVGINFHTSQDPEILEALQQDNVMLSSDHTILYIKKTTDSVTSYALINNIQNNTEIFLKLDTDRIMYRDGLAIINYSSFAFIATFLIISILCLRILEFSVFRRIEKLDGFMNCIRNKKLMSKTISLPGNDEISSLASSANEMLQELDNHYKEIRINEERFKLIMEATNDGYFDTDLLMNKFNISPDLLKYLGYMNHKGYLDYDQVINIIHPEDKTLFRAALSDCFKGNDEKLMVECRVRKSSGEWLWLQCRGKIVRYDDFKNPKRLIGTISDITQRKNYEAENLYLSQTDMVTTLKNRTFVEVLLEKADKCTSCNSWIIMGDINGLRLINDTFGHQEGDRLLRGIGEILKNCCSTGDIPARWSGDEFIIFIKDNNSDYVDILIEKIQKECANMSGYQTPISLSWGRANKDRLHTDMKAVIKLAEERMYRNKLLESRSAKSSILSSLEQSLHEKHIETEEHTRRIEQMCSQIGKRMGLSQDELDEVALLSLLHDIGKIGIPEDILLKPDKLTSDEWEVMKTHSEIGYRIAVSTPDLAHVANEILSHHERYDGTGYPQGLKGKEIPKLSRLLAIVDSFDVMTHARQYKEAMTIESAVLEIKSCSGKQFDPDMVEQFLTILSEDSSVDQNLLNSLPRPEC</sequence>
<dbReference type="InterPro" id="IPR013655">
    <property type="entry name" value="PAS_fold_3"/>
</dbReference>
<dbReference type="InterPro" id="IPR037522">
    <property type="entry name" value="HD_GYP_dom"/>
</dbReference>
<dbReference type="PANTHER" id="PTHR45228">
    <property type="entry name" value="CYCLIC DI-GMP PHOSPHODIESTERASE TM_0186-RELATED"/>
    <property type="match status" value="1"/>
</dbReference>
<evidence type="ECO:0000256" key="1">
    <source>
        <dbReference type="SAM" id="Phobius"/>
    </source>
</evidence>
<dbReference type="Gene3D" id="3.30.450.20">
    <property type="entry name" value="PAS domain"/>
    <property type="match status" value="1"/>
</dbReference>
<feature type="transmembrane region" description="Helical" evidence="1">
    <location>
        <begin position="7"/>
        <end position="30"/>
    </location>
</feature>
<dbReference type="CDD" id="cd01949">
    <property type="entry name" value="GGDEF"/>
    <property type="match status" value="1"/>
</dbReference>
<dbReference type="PROSITE" id="PS51832">
    <property type="entry name" value="HD_GYP"/>
    <property type="match status" value="1"/>
</dbReference>
<dbReference type="EMBL" id="FQXJ01000013">
    <property type="protein sequence ID" value="SHI25455.1"/>
    <property type="molecule type" value="Genomic_DNA"/>
</dbReference>
<accession>A0A1M5ZM72</accession>
<reference evidence="6" key="1">
    <citation type="submission" date="2016-11" db="EMBL/GenBank/DDBJ databases">
        <authorList>
            <person name="Varghese N."/>
            <person name="Submissions S."/>
        </authorList>
    </citation>
    <scope>NUCLEOTIDE SEQUENCE [LARGE SCALE GENOMIC DNA]</scope>
    <source>
        <strain evidence="6">DSM 15449</strain>
    </source>
</reference>
<evidence type="ECO:0000313" key="5">
    <source>
        <dbReference type="EMBL" id="SHI25455.1"/>
    </source>
</evidence>
<dbReference type="SUPFAM" id="SSF109604">
    <property type="entry name" value="HD-domain/PDEase-like"/>
    <property type="match status" value="1"/>
</dbReference>
<dbReference type="InterPro" id="IPR003607">
    <property type="entry name" value="HD/PDEase_dom"/>
</dbReference>
<evidence type="ECO:0000259" key="3">
    <source>
        <dbReference type="PROSITE" id="PS50887"/>
    </source>
</evidence>
<dbReference type="STRING" id="1121420.SAMN02746098_03424"/>
<dbReference type="SMART" id="SM00471">
    <property type="entry name" value="HDc"/>
    <property type="match status" value="1"/>
</dbReference>
<dbReference type="AlphaFoldDB" id="A0A1M5ZM72"/>
<proteinExistence type="predicted"/>
<dbReference type="PROSITE" id="PS50887">
    <property type="entry name" value="GGDEF"/>
    <property type="match status" value="1"/>
</dbReference>
<dbReference type="Pfam" id="PF13487">
    <property type="entry name" value="HD_5"/>
    <property type="match status" value="1"/>
</dbReference>
<dbReference type="SMART" id="SM00267">
    <property type="entry name" value="GGDEF"/>
    <property type="match status" value="1"/>
</dbReference>
<dbReference type="CDD" id="cd00077">
    <property type="entry name" value="HDc"/>
    <property type="match status" value="1"/>
</dbReference>
<dbReference type="InterPro" id="IPR029787">
    <property type="entry name" value="Nucleotide_cyclase"/>
</dbReference>
<dbReference type="SUPFAM" id="SSF55073">
    <property type="entry name" value="Nucleotide cyclase"/>
    <property type="match status" value="1"/>
</dbReference>
<dbReference type="InterPro" id="IPR035965">
    <property type="entry name" value="PAS-like_dom_sf"/>
</dbReference>
<evidence type="ECO:0000259" key="2">
    <source>
        <dbReference type="PROSITE" id="PS50112"/>
    </source>
</evidence>
<organism evidence="5 6">
    <name type="scientific">Desulfosporosinus lacus DSM 15449</name>
    <dbReference type="NCBI Taxonomy" id="1121420"/>
    <lineage>
        <taxon>Bacteria</taxon>
        <taxon>Bacillati</taxon>
        <taxon>Bacillota</taxon>
        <taxon>Clostridia</taxon>
        <taxon>Eubacteriales</taxon>
        <taxon>Desulfitobacteriaceae</taxon>
        <taxon>Desulfosporosinus</taxon>
    </lineage>
</organism>
<dbReference type="PROSITE" id="PS50112">
    <property type="entry name" value="PAS"/>
    <property type="match status" value="1"/>
</dbReference>
<dbReference type="PANTHER" id="PTHR45228:SF1">
    <property type="entry name" value="CYCLIC DI-GMP PHOSPHODIESTERASE TM_0186"/>
    <property type="match status" value="1"/>
</dbReference>
<dbReference type="InterPro" id="IPR000014">
    <property type="entry name" value="PAS"/>
</dbReference>
<dbReference type="SUPFAM" id="SSF55785">
    <property type="entry name" value="PYP-like sensor domain (PAS domain)"/>
    <property type="match status" value="1"/>
</dbReference>
<feature type="domain" description="PAS" evidence="2">
    <location>
        <begin position="356"/>
        <end position="428"/>
    </location>
</feature>
<dbReference type="InterPro" id="IPR000160">
    <property type="entry name" value="GGDEF_dom"/>
</dbReference>
<keyword evidence="6" id="KW-1185">Reference proteome</keyword>